<feature type="compositionally biased region" description="Basic and acidic residues" evidence="9">
    <location>
        <begin position="35"/>
        <end position="72"/>
    </location>
</feature>
<keyword evidence="6" id="KW-0963">Cytoplasm</keyword>
<evidence type="ECO:0000256" key="6">
    <source>
        <dbReference type="HAMAP-Rule" id="MF_00367"/>
    </source>
</evidence>
<organism evidence="12 13">
    <name type="scientific">Paractinoplanes abujensis</name>
    <dbReference type="NCBI Taxonomy" id="882441"/>
    <lineage>
        <taxon>Bacteria</taxon>
        <taxon>Bacillati</taxon>
        <taxon>Actinomycetota</taxon>
        <taxon>Actinomycetes</taxon>
        <taxon>Micromonosporales</taxon>
        <taxon>Micromonosporaceae</taxon>
        <taxon>Paractinoplanes</taxon>
    </lineage>
</organism>
<feature type="domain" description="KH type-2" evidence="10">
    <location>
        <begin position="352"/>
        <end position="428"/>
    </location>
</feature>
<evidence type="ECO:0000313" key="12">
    <source>
        <dbReference type="EMBL" id="MBB4694701.1"/>
    </source>
</evidence>
<dbReference type="Pfam" id="PF01926">
    <property type="entry name" value="MMR_HSR1"/>
    <property type="match status" value="1"/>
</dbReference>
<dbReference type="PROSITE" id="PS50823">
    <property type="entry name" value="KH_TYPE_2"/>
    <property type="match status" value="1"/>
</dbReference>
<feature type="region of interest" description="G2" evidence="7">
    <location>
        <begin position="188"/>
        <end position="192"/>
    </location>
</feature>
<feature type="binding site" evidence="6">
    <location>
        <begin position="271"/>
        <end position="274"/>
    </location>
    <ligand>
        <name>GTP</name>
        <dbReference type="ChEBI" id="CHEBI:37565"/>
    </ligand>
</feature>
<evidence type="ECO:0000256" key="7">
    <source>
        <dbReference type="PROSITE-ProRule" id="PRU01050"/>
    </source>
</evidence>
<evidence type="ECO:0000256" key="8">
    <source>
        <dbReference type="RuleBase" id="RU003761"/>
    </source>
</evidence>
<dbReference type="Proteomes" id="UP000542742">
    <property type="component" value="Unassembled WGS sequence"/>
</dbReference>
<dbReference type="SUPFAM" id="SSF54814">
    <property type="entry name" value="Prokaryotic type KH domain (KH-domain type II)"/>
    <property type="match status" value="1"/>
</dbReference>
<dbReference type="InterPro" id="IPR030388">
    <property type="entry name" value="G_ERA_dom"/>
</dbReference>
<feature type="region of interest" description="G5" evidence="7">
    <location>
        <begin position="300"/>
        <end position="302"/>
    </location>
</feature>
<dbReference type="SUPFAM" id="SSF52540">
    <property type="entry name" value="P-loop containing nucleoside triphosphate hydrolases"/>
    <property type="match status" value="1"/>
</dbReference>
<dbReference type="InterPro" id="IPR006073">
    <property type="entry name" value="GTP-bd"/>
</dbReference>
<dbReference type="NCBIfam" id="TIGR00231">
    <property type="entry name" value="small_GTP"/>
    <property type="match status" value="1"/>
</dbReference>
<comment type="function">
    <text evidence="6">An essential GTPase that binds both GDP and GTP, with rapid nucleotide exchange. Plays a role in 16S rRNA processing and 30S ribosomal subunit biogenesis and possibly also in cell cycle regulation and energy metabolism.</text>
</comment>
<evidence type="ECO:0000256" key="2">
    <source>
        <dbReference type="ARBA" id="ARBA00020484"/>
    </source>
</evidence>
<dbReference type="GO" id="GO:0003924">
    <property type="term" value="F:GTPase activity"/>
    <property type="evidence" value="ECO:0007669"/>
    <property type="project" value="UniProtKB-UniRule"/>
</dbReference>
<evidence type="ECO:0000256" key="1">
    <source>
        <dbReference type="ARBA" id="ARBA00007921"/>
    </source>
</evidence>
<dbReference type="GO" id="GO:0000028">
    <property type="term" value="P:ribosomal small subunit assembly"/>
    <property type="evidence" value="ECO:0007669"/>
    <property type="project" value="TreeGrafter"/>
</dbReference>
<name>A0A7W7CX95_9ACTN</name>
<evidence type="ECO:0000313" key="13">
    <source>
        <dbReference type="Proteomes" id="UP000542742"/>
    </source>
</evidence>
<dbReference type="GO" id="GO:0005829">
    <property type="term" value="C:cytosol"/>
    <property type="evidence" value="ECO:0007669"/>
    <property type="project" value="TreeGrafter"/>
</dbReference>
<feature type="region of interest" description="G3" evidence="7">
    <location>
        <begin position="209"/>
        <end position="212"/>
    </location>
</feature>
<reference evidence="12 13" key="1">
    <citation type="submission" date="2020-08" db="EMBL/GenBank/DDBJ databases">
        <title>Sequencing the genomes of 1000 actinobacteria strains.</title>
        <authorList>
            <person name="Klenk H.-P."/>
        </authorList>
    </citation>
    <scope>NUCLEOTIDE SEQUENCE [LARGE SCALE GENOMIC DNA]</scope>
    <source>
        <strain evidence="12 13">DSM 45518</strain>
    </source>
</reference>
<evidence type="ECO:0000256" key="4">
    <source>
        <dbReference type="ARBA" id="ARBA00022884"/>
    </source>
</evidence>
<dbReference type="AlphaFoldDB" id="A0A7W7CX95"/>
<feature type="domain" description="Era-type G" evidence="11">
    <location>
        <begin position="154"/>
        <end position="321"/>
    </location>
</feature>
<dbReference type="InterPro" id="IPR015946">
    <property type="entry name" value="KH_dom-like_a/b"/>
</dbReference>
<gene>
    <name evidence="6" type="primary">era</name>
    <name evidence="12" type="ORF">BKA14_004849</name>
</gene>
<dbReference type="EMBL" id="JACHMF010000001">
    <property type="protein sequence ID" value="MBB4694701.1"/>
    <property type="molecule type" value="Genomic_DNA"/>
</dbReference>
<evidence type="ECO:0000256" key="9">
    <source>
        <dbReference type="SAM" id="MobiDB-lite"/>
    </source>
</evidence>
<comment type="subcellular location">
    <subcellularLocation>
        <location evidence="6">Cytoplasm</location>
    </subcellularLocation>
    <subcellularLocation>
        <location evidence="6">Cell membrane</location>
        <topology evidence="6">Peripheral membrane protein</topology>
    </subcellularLocation>
</comment>
<evidence type="ECO:0000259" key="10">
    <source>
        <dbReference type="PROSITE" id="PS50823"/>
    </source>
</evidence>
<evidence type="ECO:0000256" key="5">
    <source>
        <dbReference type="ARBA" id="ARBA00023134"/>
    </source>
</evidence>
<dbReference type="PROSITE" id="PS51713">
    <property type="entry name" value="G_ERA"/>
    <property type="match status" value="1"/>
</dbReference>
<keyword evidence="13" id="KW-1185">Reference proteome</keyword>
<feature type="binding site" evidence="6">
    <location>
        <begin position="209"/>
        <end position="213"/>
    </location>
    <ligand>
        <name>GTP</name>
        <dbReference type="ChEBI" id="CHEBI:37565"/>
    </ligand>
</feature>
<accession>A0A7W7CX95</accession>
<keyword evidence="3 6" id="KW-0547">Nucleotide-binding</keyword>
<dbReference type="InterPro" id="IPR027417">
    <property type="entry name" value="P-loop_NTPase"/>
</dbReference>
<keyword evidence="5 6" id="KW-0342">GTP-binding</keyword>
<dbReference type="Gene3D" id="3.30.300.20">
    <property type="match status" value="1"/>
</dbReference>
<dbReference type="CDD" id="cd04163">
    <property type="entry name" value="Era"/>
    <property type="match status" value="1"/>
</dbReference>
<dbReference type="GO" id="GO:0043024">
    <property type="term" value="F:ribosomal small subunit binding"/>
    <property type="evidence" value="ECO:0007669"/>
    <property type="project" value="TreeGrafter"/>
</dbReference>
<keyword evidence="6" id="KW-0690">Ribosome biogenesis</keyword>
<comment type="subunit">
    <text evidence="6">Monomer.</text>
</comment>
<dbReference type="HAMAP" id="MF_00367">
    <property type="entry name" value="GTPase_Era"/>
    <property type="match status" value="1"/>
</dbReference>
<comment type="similarity">
    <text evidence="1 6 7 8">Belongs to the TRAFAC class TrmE-Era-EngA-EngB-Septin-like GTPase superfamily. Era GTPase family.</text>
</comment>
<dbReference type="InterPro" id="IPR005225">
    <property type="entry name" value="Small_GTP-bd"/>
</dbReference>
<dbReference type="FunFam" id="3.40.50.300:FF:000094">
    <property type="entry name" value="GTPase Era"/>
    <property type="match status" value="1"/>
</dbReference>
<comment type="caution">
    <text evidence="12">The sequence shown here is derived from an EMBL/GenBank/DDBJ whole genome shotgun (WGS) entry which is preliminary data.</text>
</comment>
<feature type="compositionally biased region" description="Low complexity" evidence="9">
    <location>
        <begin position="12"/>
        <end position="34"/>
    </location>
</feature>
<evidence type="ECO:0000256" key="3">
    <source>
        <dbReference type="ARBA" id="ARBA00022741"/>
    </source>
</evidence>
<dbReference type="CDD" id="cd22534">
    <property type="entry name" value="KH-II_Era"/>
    <property type="match status" value="1"/>
</dbReference>
<dbReference type="InterPro" id="IPR004044">
    <property type="entry name" value="KH_dom_type_2"/>
</dbReference>
<keyword evidence="6" id="KW-1003">Cell membrane</keyword>
<feature type="region of interest" description="Disordered" evidence="9">
    <location>
        <begin position="1"/>
        <end position="147"/>
    </location>
</feature>
<keyword evidence="6" id="KW-0699">rRNA-binding</keyword>
<dbReference type="GO" id="GO:0005886">
    <property type="term" value="C:plasma membrane"/>
    <property type="evidence" value="ECO:0007669"/>
    <property type="project" value="UniProtKB-SubCell"/>
</dbReference>
<dbReference type="InterPro" id="IPR005662">
    <property type="entry name" value="GTPase_Era-like"/>
</dbReference>
<sequence length="442" mass="47945">MTDERPGRATEGSRSADASRGSRAADASRGSRAADAPRGEGGRRLTAGERNELRRQERRAARRAEGTSETRRGSSAGGRGGAGDGQGRGRAAGSPSASEPGRKPRARQEQGRAKAPQRADAGGAATPRTGKASGTTRTHRHREAGRITQDDVYRAGFACFVGRPNAGKSTLTNAIIGQKIAITSNKPQTTRHVIRGIVHRENAQLVLVDTPGLHRPRTLLGERLNDLVREVWSETDVIGVCFPADEPVGRGDRFISSELAELKATVIAVVTKVDLVDPGTLARHLLAVSELYDFAEIVPVSAVSGHQVQTLVDVLVKHLPESPQLYPDDVLTDEPEQVLIAELIRESALEGVRDELPHSIAVLVEEMMVEGGLTKIYADLYVERDSQKSIVIGSRGVRLKEVGSRARAEIEQLLGTRVYLDLHVRVAKEWQRDPRQLRKLGF</sequence>
<dbReference type="GO" id="GO:0005525">
    <property type="term" value="F:GTP binding"/>
    <property type="evidence" value="ECO:0007669"/>
    <property type="project" value="UniProtKB-UniRule"/>
</dbReference>
<dbReference type="Gene3D" id="3.40.50.300">
    <property type="entry name" value="P-loop containing nucleotide triphosphate hydrolases"/>
    <property type="match status" value="1"/>
</dbReference>
<evidence type="ECO:0000259" key="11">
    <source>
        <dbReference type="PROSITE" id="PS51713"/>
    </source>
</evidence>
<dbReference type="PANTHER" id="PTHR42698">
    <property type="entry name" value="GTPASE ERA"/>
    <property type="match status" value="1"/>
</dbReference>
<feature type="binding site" evidence="6">
    <location>
        <begin position="162"/>
        <end position="169"/>
    </location>
    <ligand>
        <name>GTP</name>
        <dbReference type="ChEBI" id="CHEBI:37565"/>
    </ligand>
</feature>
<protein>
    <recommendedName>
        <fullName evidence="2 6">GTPase Era</fullName>
    </recommendedName>
</protein>
<dbReference type="InterPro" id="IPR009019">
    <property type="entry name" value="KH_sf_prok-type"/>
</dbReference>
<proteinExistence type="inferred from homology"/>
<dbReference type="NCBIfam" id="NF000908">
    <property type="entry name" value="PRK00089.1"/>
    <property type="match status" value="1"/>
</dbReference>
<dbReference type="Pfam" id="PF07650">
    <property type="entry name" value="KH_2"/>
    <property type="match status" value="1"/>
</dbReference>
<feature type="region of interest" description="G1" evidence="7">
    <location>
        <begin position="162"/>
        <end position="169"/>
    </location>
</feature>
<feature type="compositionally biased region" description="Basic and acidic residues" evidence="9">
    <location>
        <begin position="100"/>
        <end position="112"/>
    </location>
</feature>
<keyword evidence="6" id="KW-0472">Membrane</keyword>
<dbReference type="FunFam" id="3.30.300.20:FF:000003">
    <property type="entry name" value="GTPase Era"/>
    <property type="match status" value="1"/>
</dbReference>
<dbReference type="NCBIfam" id="TIGR00436">
    <property type="entry name" value="era"/>
    <property type="match status" value="1"/>
</dbReference>
<feature type="compositionally biased region" description="Gly residues" evidence="9">
    <location>
        <begin position="75"/>
        <end position="90"/>
    </location>
</feature>
<feature type="region of interest" description="G4" evidence="7">
    <location>
        <begin position="271"/>
        <end position="274"/>
    </location>
</feature>
<dbReference type="PANTHER" id="PTHR42698:SF1">
    <property type="entry name" value="GTPASE ERA, MITOCHONDRIAL"/>
    <property type="match status" value="1"/>
</dbReference>
<dbReference type="GO" id="GO:0070181">
    <property type="term" value="F:small ribosomal subunit rRNA binding"/>
    <property type="evidence" value="ECO:0007669"/>
    <property type="project" value="UniProtKB-UniRule"/>
</dbReference>
<keyword evidence="4 6" id="KW-0694">RNA-binding</keyword>